<evidence type="ECO:0008006" key="9">
    <source>
        <dbReference type="Google" id="ProtNLM"/>
    </source>
</evidence>
<gene>
    <name evidence="7" type="ORF">SPLIT_LOCUS10072</name>
</gene>
<keyword evidence="6" id="KW-0137">Centromere</keyword>
<dbReference type="PANTHER" id="PTHR48208">
    <property type="entry name" value="CENTROMERE PROTEIN I"/>
    <property type="match status" value="1"/>
</dbReference>
<evidence type="ECO:0000256" key="5">
    <source>
        <dbReference type="ARBA" id="ARBA00023242"/>
    </source>
</evidence>
<dbReference type="GO" id="GO:0005634">
    <property type="term" value="C:nucleus"/>
    <property type="evidence" value="ECO:0007669"/>
    <property type="project" value="UniProtKB-SubCell"/>
</dbReference>
<keyword evidence="4" id="KW-0158">Chromosome</keyword>
<organism evidence="7 8">
    <name type="scientific">Spodoptera littoralis</name>
    <name type="common">Egyptian cotton leafworm</name>
    <dbReference type="NCBI Taxonomy" id="7109"/>
    <lineage>
        <taxon>Eukaryota</taxon>
        <taxon>Metazoa</taxon>
        <taxon>Ecdysozoa</taxon>
        <taxon>Arthropoda</taxon>
        <taxon>Hexapoda</taxon>
        <taxon>Insecta</taxon>
        <taxon>Pterygota</taxon>
        <taxon>Neoptera</taxon>
        <taxon>Endopterygota</taxon>
        <taxon>Lepidoptera</taxon>
        <taxon>Glossata</taxon>
        <taxon>Ditrysia</taxon>
        <taxon>Noctuoidea</taxon>
        <taxon>Noctuidae</taxon>
        <taxon>Amphipyrinae</taxon>
        <taxon>Spodoptera</taxon>
    </lineage>
</organism>
<dbReference type="PANTHER" id="PTHR48208:SF2">
    <property type="entry name" value="CENTROMERE PROTEIN I"/>
    <property type="match status" value="1"/>
</dbReference>
<dbReference type="Pfam" id="PF07778">
    <property type="entry name" value="CENP-I"/>
    <property type="match status" value="1"/>
</dbReference>
<evidence type="ECO:0000256" key="1">
    <source>
        <dbReference type="ARBA" id="ARBA00004123"/>
    </source>
</evidence>
<dbReference type="InterPro" id="IPR012485">
    <property type="entry name" value="CENP-I"/>
</dbReference>
<name>A0A9P0N7V2_SPOLI</name>
<evidence type="ECO:0000313" key="8">
    <source>
        <dbReference type="Proteomes" id="UP001153321"/>
    </source>
</evidence>
<evidence type="ECO:0000313" key="7">
    <source>
        <dbReference type="EMBL" id="CAH1644719.1"/>
    </source>
</evidence>
<comment type="similarity">
    <text evidence="3">Belongs to the CENP-I/CTF3 family.</text>
</comment>
<evidence type="ECO:0000256" key="2">
    <source>
        <dbReference type="ARBA" id="ARBA00004584"/>
    </source>
</evidence>
<evidence type="ECO:0000256" key="3">
    <source>
        <dbReference type="ARBA" id="ARBA00005470"/>
    </source>
</evidence>
<dbReference type="AlphaFoldDB" id="A0A9P0N7V2"/>
<keyword evidence="8" id="KW-1185">Reference proteome</keyword>
<dbReference type="GO" id="GO:0000939">
    <property type="term" value="C:inner kinetochore"/>
    <property type="evidence" value="ECO:0007669"/>
    <property type="project" value="TreeGrafter"/>
</dbReference>
<reference evidence="7" key="1">
    <citation type="submission" date="2022-02" db="EMBL/GenBank/DDBJ databases">
        <authorList>
            <person name="King R."/>
        </authorList>
    </citation>
    <scope>NUCLEOTIDE SEQUENCE</scope>
</reference>
<dbReference type="Proteomes" id="UP001153321">
    <property type="component" value="Chromosome 5"/>
</dbReference>
<dbReference type="EMBL" id="LR824536">
    <property type="protein sequence ID" value="CAH1644719.1"/>
    <property type="molecule type" value="Genomic_DNA"/>
</dbReference>
<dbReference type="GO" id="GO:0034080">
    <property type="term" value="P:CENP-A containing chromatin assembly"/>
    <property type="evidence" value="ECO:0007669"/>
    <property type="project" value="TreeGrafter"/>
</dbReference>
<evidence type="ECO:0000256" key="4">
    <source>
        <dbReference type="ARBA" id="ARBA00022454"/>
    </source>
</evidence>
<proteinExistence type="inferred from homology"/>
<keyword evidence="5" id="KW-0539">Nucleus</keyword>
<protein>
    <recommendedName>
        <fullName evidence="9">Centromere protein I</fullName>
    </recommendedName>
</protein>
<comment type="subcellular location">
    <subcellularLocation>
        <location evidence="2">Chromosome</location>
        <location evidence="2">Centromere</location>
    </subcellularLocation>
    <subcellularLocation>
        <location evidence="1">Nucleus</location>
    </subcellularLocation>
</comment>
<dbReference type="GO" id="GO:0000070">
    <property type="term" value="P:mitotic sister chromatid segregation"/>
    <property type="evidence" value="ECO:0007669"/>
    <property type="project" value="TreeGrafter"/>
</dbReference>
<sequence length="688" mass="78244">MADVDEIIDYIKSLKKGFDKDLFQNKIDELAYAVDTTGILYNDFHTLFKVWLNLSIPISKWVSLGACLVPQNLVEDRTVEYALSWMLSNYEDQSTFSRIGFLLDWLTAAMECECIEMETLDMGYDVFYVSLTYETLTPHAVKLVYTLTKPVDVTRRRVLELLDYARKREAKKNMFRQLQVLLGLFKSYKPECVPEDIPAISIHAAFKKINPDLMARFKRNQESRNSVRRDRHHLTWINPINSDRGRNKKVDPLVPNVEFLNIGSKQYAEKEHQKNFLDFTDPVSVLQCSVQRSTSRPARIRALLCNVTGVALLALASHTEQEFLSHDLHHLLNSCFLNISPHSYREKQDLLHRLAVLQHTLMQGIPVITRFLAQYLPLWNESDFFAEARGLFDETRKIRNEYWLIVPQVLELVQWVSVDGAEVVQCVVSPLAAAYHRARAAQQCAILRALNHMYCNLVYASTRKRYHFMGTPPSPQVYAQVLPQVATAISDMCDKELQVNPEQMVVVHSTVSGAAVRARGEARGGAAAGALAPALALALPLLGVSAALLDSVAELMILYKKIFTTAKQSNVIMNSDTFEKQMQVLEAYTSDLINCLYSEGVLSDRNLGFVFSKLHPQLVGKLGSLMPDVDAKLSIRNSIAFAPYTYIHLDAIDHRDADNKLWFNAVIEQEFTNLSRFLKRAVTELRYQ</sequence>
<accession>A0A9P0N7V2</accession>
<evidence type="ECO:0000256" key="6">
    <source>
        <dbReference type="ARBA" id="ARBA00023328"/>
    </source>
</evidence>